<dbReference type="PANTHER" id="PTHR45436:SF8">
    <property type="entry name" value="HISTIDINE KINASE"/>
    <property type="match status" value="1"/>
</dbReference>
<dbReference type="Proteomes" id="UP000198824">
    <property type="component" value="Unassembled WGS sequence"/>
</dbReference>
<evidence type="ECO:0000259" key="13">
    <source>
        <dbReference type="PROSITE" id="PS50885"/>
    </source>
</evidence>
<dbReference type="Pfam" id="PF00672">
    <property type="entry name" value="HAMP"/>
    <property type="match status" value="1"/>
</dbReference>
<keyword evidence="15" id="KW-1185">Reference proteome</keyword>
<keyword evidence="9" id="KW-0902">Two-component regulatory system</keyword>
<dbReference type="CDD" id="cd06225">
    <property type="entry name" value="HAMP"/>
    <property type="match status" value="1"/>
</dbReference>
<dbReference type="InterPro" id="IPR005467">
    <property type="entry name" value="His_kinase_dom"/>
</dbReference>
<feature type="transmembrane region" description="Helical" evidence="11">
    <location>
        <begin position="12"/>
        <end position="35"/>
    </location>
</feature>
<dbReference type="CDD" id="cd00082">
    <property type="entry name" value="HisKA"/>
    <property type="match status" value="1"/>
</dbReference>
<dbReference type="InterPro" id="IPR003660">
    <property type="entry name" value="HAMP_dom"/>
</dbReference>
<dbReference type="STRING" id="1166337.SAMN05192580_2031"/>
<evidence type="ECO:0000256" key="4">
    <source>
        <dbReference type="ARBA" id="ARBA00022553"/>
    </source>
</evidence>
<evidence type="ECO:0000256" key="6">
    <source>
        <dbReference type="ARBA" id="ARBA00022692"/>
    </source>
</evidence>
<dbReference type="SMART" id="SM00304">
    <property type="entry name" value="HAMP"/>
    <property type="match status" value="2"/>
</dbReference>
<dbReference type="EMBL" id="FOZG01000002">
    <property type="protein sequence ID" value="SFR96547.1"/>
    <property type="molecule type" value="Genomic_DNA"/>
</dbReference>
<evidence type="ECO:0000256" key="5">
    <source>
        <dbReference type="ARBA" id="ARBA00022679"/>
    </source>
</evidence>
<evidence type="ECO:0000313" key="14">
    <source>
        <dbReference type="EMBL" id="SFR96547.1"/>
    </source>
</evidence>
<accession>A0A1I6KZC8</accession>
<comment type="catalytic activity">
    <reaction evidence="1">
        <text>ATP + protein L-histidine = ADP + protein N-phospho-L-histidine.</text>
        <dbReference type="EC" id="2.7.13.3"/>
    </reaction>
</comment>
<dbReference type="InterPro" id="IPR003661">
    <property type="entry name" value="HisK_dim/P_dom"/>
</dbReference>
<evidence type="ECO:0000256" key="1">
    <source>
        <dbReference type="ARBA" id="ARBA00000085"/>
    </source>
</evidence>
<evidence type="ECO:0000256" key="8">
    <source>
        <dbReference type="ARBA" id="ARBA00022989"/>
    </source>
</evidence>
<keyword evidence="10 11" id="KW-0472">Membrane</keyword>
<evidence type="ECO:0000259" key="12">
    <source>
        <dbReference type="PROSITE" id="PS50109"/>
    </source>
</evidence>
<dbReference type="GO" id="GO:0005886">
    <property type="term" value="C:plasma membrane"/>
    <property type="evidence" value="ECO:0007669"/>
    <property type="project" value="TreeGrafter"/>
</dbReference>
<keyword evidence="8 11" id="KW-1133">Transmembrane helix</keyword>
<dbReference type="Gene3D" id="6.10.340.10">
    <property type="match status" value="1"/>
</dbReference>
<dbReference type="Gene3D" id="3.30.565.10">
    <property type="entry name" value="Histidine kinase-like ATPase, C-terminal domain"/>
    <property type="match status" value="1"/>
</dbReference>
<proteinExistence type="predicted"/>
<evidence type="ECO:0000256" key="7">
    <source>
        <dbReference type="ARBA" id="ARBA00022777"/>
    </source>
</evidence>
<dbReference type="InterPro" id="IPR036890">
    <property type="entry name" value="HATPase_C_sf"/>
</dbReference>
<feature type="domain" description="HAMP" evidence="13">
    <location>
        <begin position="184"/>
        <end position="237"/>
    </location>
</feature>
<dbReference type="OrthoDB" id="9815202at2"/>
<evidence type="ECO:0000313" key="15">
    <source>
        <dbReference type="Proteomes" id="UP000198824"/>
    </source>
</evidence>
<dbReference type="EC" id="2.7.13.3" evidence="3"/>
<evidence type="ECO:0000256" key="10">
    <source>
        <dbReference type="ARBA" id="ARBA00023136"/>
    </source>
</evidence>
<dbReference type="InterPro" id="IPR050428">
    <property type="entry name" value="TCS_sensor_his_kinase"/>
</dbReference>
<protein>
    <recommendedName>
        <fullName evidence="3">histidine kinase</fullName>
        <ecNumber evidence="3">2.7.13.3</ecNumber>
    </recommendedName>
</protein>
<comment type="subcellular location">
    <subcellularLocation>
        <location evidence="2">Membrane</location>
    </subcellularLocation>
</comment>
<dbReference type="SUPFAM" id="SSF47384">
    <property type="entry name" value="Homodimeric domain of signal transducing histidine kinase"/>
    <property type="match status" value="1"/>
</dbReference>
<dbReference type="RefSeq" id="WP_093314224.1">
    <property type="nucleotide sequence ID" value="NZ_FOZG01000002.1"/>
</dbReference>
<dbReference type="SUPFAM" id="SSF158472">
    <property type="entry name" value="HAMP domain-like"/>
    <property type="match status" value="1"/>
</dbReference>
<dbReference type="InterPro" id="IPR003594">
    <property type="entry name" value="HATPase_dom"/>
</dbReference>
<keyword evidence="7 14" id="KW-0418">Kinase</keyword>
<feature type="domain" description="Histidine kinase" evidence="12">
    <location>
        <begin position="245"/>
        <end position="454"/>
    </location>
</feature>
<reference evidence="14 15" key="1">
    <citation type="submission" date="2016-10" db="EMBL/GenBank/DDBJ databases">
        <authorList>
            <person name="de Groot N.N."/>
        </authorList>
    </citation>
    <scope>NUCLEOTIDE SEQUENCE [LARGE SCALE GENOMIC DNA]</scope>
    <source>
        <strain evidence="14 15">S5-249</strain>
    </source>
</reference>
<dbReference type="AlphaFoldDB" id="A0A1I6KZC8"/>
<dbReference type="GO" id="GO:0000155">
    <property type="term" value="F:phosphorelay sensor kinase activity"/>
    <property type="evidence" value="ECO:0007669"/>
    <property type="project" value="InterPro"/>
</dbReference>
<dbReference type="SMART" id="SM00388">
    <property type="entry name" value="HisKA"/>
    <property type="match status" value="1"/>
</dbReference>
<keyword evidence="5" id="KW-0808">Transferase</keyword>
<feature type="transmembrane region" description="Helical" evidence="11">
    <location>
        <begin position="163"/>
        <end position="182"/>
    </location>
</feature>
<dbReference type="SUPFAM" id="SSF55874">
    <property type="entry name" value="ATPase domain of HSP90 chaperone/DNA topoisomerase II/histidine kinase"/>
    <property type="match status" value="1"/>
</dbReference>
<organism evidence="14 15">
    <name type="scientific">Sphingomonas jatrophae</name>
    <dbReference type="NCBI Taxonomy" id="1166337"/>
    <lineage>
        <taxon>Bacteria</taxon>
        <taxon>Pseudomonadati</taxon>
        <taxon>Pseudomonadota</taxon>
        <taxon>Alphaproteobacteria</taxon>
        <taxon>Sphingomonadales</taxon>
        <taxon>Sphingomonadaceae</taxon>
        <taxon>Sphingomonas</taxon>
    </lineage>
</organism>
<dbReference type="InterPro" id="IPR004358">
    <property type="entry name" value="Sig_transdc_His_kin-like_C"/>
</dbReference>
<dbReference type="CDD" id="cd00075">
    <property type="entry name" value="HATPase"/>
    <property type="match status" value="1"/>
</dbReference>
<dbReference type="PRINTS" id="PR00344">
    <property type="entry name" value="BCTRLSENSOR"/>
</dbReference>
<dbReference type="SMART" id="SM00387">
    <property type="entry name" value="HATPase_c"/>
    <property type="match status" value="1"/>
</dbReference>
<sequence>MKLVWPVPLRSLSLRLTLLFALFFSLTVGLLYAIAHWIAVDRPIAAVERQIEQDEAEAAGIYVLDGQAALLKRLEQRAHLRTTRKNFHFFADASGRVLSTNLSTWPRAPVTGWRRIEADIHRDGEEDDYMALVLGRVFPDGARLMIGRDVEELDLIHETSQQAAWSVLGLTVLLGLTGGLLMSRAIGSRLDAITRTANTVLAGDLAGRVPLRGTGDDFDRLSETLNAMLARIETLFEAVRRVSDSIAHELRTPLARLRASMEQIPSAPQTERVDLLTEAIGEVDRLQATFDALLRIARIESGRHGFAPEKVDLSALLHDAVDFYTPEAEDSGLSIQTHIDDGIAVLGDRDMLFQAILNLLDNAIKFSREGGEIVIRAKADGQAQIEIADRGPGIAEAERERVFERFYRGQETSAVRGTGLGLSLVAAVAALHGGRLQLLSNEPGLLVRWALTKA</sequence>
<dbReference type="Pfam" id="PF02518">
    <property type="entry name" value="HATPase_c"/>
    <property type="match status" value="1"/>
</dbReference>
<name>A0A1I6KZC8_9SPHN</name>
<dbReference type="PROSITE" id="PS50109">
    <property type="entry name" value="HIS_KIN"/>
    <property type="match status" value="1"/>
</dbReference>
<dbReference type="InterPro" id="IPR036097">
    <property type="entry name" value="HisK_dim/P_sf"/>
</dbReference>
<evidence type="ECO:0000256" key="11">
    <source>
        <dbReference type="SAM" id="Phobius"/>
    </source>
</evidence>
<evidence type="ECO:0000256" key="3">
    <source>
        <dbReference type="ARBA" id="ARBA00012438"/>
    </source>
</evidence>
<gene>
    <name evidence="14" type="ORF">SAMN05192580_2031</name>
</gene>
<dbReference type="PANTHER" id="PTHR45436">
    <property type="entry name" value="SENSOR HISTIDINE KINASE YKOH"/>
    <property type="match status" value="1"/>
</dbReference>
<keyword evidence="6 11" id="KW-0812">Transmembrane</keyword>
<keyword evidence="4" id="KW-0597">Phosphoprotein</keyword>
<dbReference type="Pfam" id="PF00512">
    <property type="entry name" value="HisKA"/>
    <property type="match status" value="1"/>
</dbReference>
<dbReference type="PROSITE" id="PS50885">
    <property type="entry name" value="HAMP"/>
    <property type="match status" value="1"/>
</dbReference>
<evidence type="ECO:0000256" key="9">
    <source>
        <dbReference type="ARBA" id="ARBA00023012"/>
    </source>
</evidence>
<evidence type="ECO:0000256" key="2">
    <source>
        <dbReference type="ARBA" id="ARBA00004370"/>
    </source>
</evidence>
<dbReference type="Gene3D" id="1.10.287.130">
    <property type="match status" value="1"/>
</dbReference>